<sequence length="1177" mass="134941">MSDLSDVQELISNISDQNSAQTVYKDHIDSLEKENKICKKLIETKNEKIGKVYEARLLCKKKLSLAALIFYKILMKKNLEKLVEKEDGSSDLAARVESLNAERGAFEEQSQKYKVAIGAQKRYIGKRHPKSKANKERLDSLNEALRLSDETRLKLKEEIAALQHERTKTQEQVKAFIDLRAAEQTQRDATEKYKKILEARNEETDGLLEQYKLQMNRLNAELENVKKQNEAKDKLNTSFKRQTETMKQLLNQYDVDSKQKGEENKVLTDKLNRLIKINTDLLDNKPTEPVEKIVVEGSPEAQAAQMKMELQNAELDRDLEKTRSLVKRLTDENRLQQNQIEKFHASFLKIDTEKMELEETVRSLKKRVDSTVGTVTARDEPEADRADDADEYDALNFCQKEKDEIIAKSEKLIKVTGNMKQENERLQNLVIQLQEQLEVKLTSAEKSEESPKAPETASKPKQAPKKKKNNKHESSEASDASAKSAEEKLQKLEKKFQMEKKRSETMHDEFRIINRKYQQSKETLEQFKATEQKLNAKLKAVLDEQERRMAESAEKEEKNSAIIEKLEEKVKSNFELRDRFNELQKKYIELDSRNLDSSETSAALKMQLQELQKAHETALKELAARASKEEQSSDEEDEEDLRITKVHNEATIKSLEAKLEVLQSERRPASAEANSNSSSTEGEIEKELAEALRKVDDLSIELFNKSQQLDEAKYQIEQIALSPKNDKLVAELNQKLSLAEKQKAQIVLSAVKNSDKYAEEIAALKEQVAEMESEEEKIKKVETGSVIEELKESNKRLYSELVKSEENEQALRKDIETARANVSRLEVQNSTVVEEVARLNDTLAAAENEINKMREDIFRFKDSNPLSSSSSSNSSTQDDLSTKYAKLKCIYRAKLEEVVKLSKELQKKESLENEIKATNEALEKKDESLQDVLCKNTALSSKLKVMEEDLEDMKNEVDRKAAALKKIKTGASDKQWSAMLASNGVPESDLSSSGSEADWTALAVPMPAEAAQLRIKDETIRELKQHLEIRTAEFEALEAKLADITLRIKNTSEEEIREQLTKLMGQIKEVRDDNDKLEQENLDLKEECSKLMEEQLEQPSSVESVQRHLDQLTEIVEAKNSDEEKLRKEVVELRARVREFEDTEEVRSNLFHGSRGSSPFWDLHFNLVVYKLFSVKP</sequence>
<feature type="compositionally biased region" description="Basic and acidic residues" evidence="2">
    <location>
        <begin position="621"/>
        <end position="631"/>
    </location>
</feature>
<dbReference type="OrthoDB" id="8194677at2759"/>
<proteinExistence type="predicted"/>
<feature type="compositionally biased region" description="Basic and acidic residues" evidence="2">
    <location>
        <begin position="484"/>
        <end position="504"/>
    </location>
</feature>
<feature type="region of interest" description="Disordered" evidence="2">
    <location>
        <begin position="442"/>
        <end position="504"/>
    </location>
</feature>
<protein>
    <recommendedName>
        <fullName evidence="5">Nucleoprotein TPR</fullName>
    </recommendedName>
</protein>
<name>E4XMT6_OIKDI</name>
<evidence type="ECO:0000256" key="2">
    <source>
        <dbReference type="SAM" id="MobiDB-lite"/>
    </source>
</evidence>
<evidence type="ECO:0000313" key="3">
    <source>
        <dbReference type="EMBL" id="CBY19829.1"/>
    </source>
</evidence>
<feature type="coiled-coil region" evidence="1">
    <location>
        <begin position="901"/>
        <end position="967"/>
    </location>
</feature>
<feature type="coiled-coil region" evidence="1">
    <location>
        <begin position="1020"/>
        <end position="1143"/>
    </location>
</feature>
<evidence type="ECO:0000256" key="1">
    <source>
        <dbReference type="SAM" id="Coils"/>
    </source>
</evidence>
<dbReference type="SUPFAM" id="SSF58100">
    <property type="entry name" value="Bacterial hemolysins"/>
    <property type="match status" value="1"/>
</dbReference>
<feature type="region of interest" description="Disordered" evidence="2">
    <location>
        <begin position="621"/>
        <end position="646"/>
    </location>
</feature>
<dbReference type="Proteomes" id="UP000001307">
    <property type="component" value="Unassembled WGS sequence"/>
</dbReference>
<dbReference type="EMBL" id="FN653079">
    <property type="protein sequence ID" value="CBY19829.1"/>
    <property type="molecule type" value="Genomic_DNA"/>
</dbReference>
<dbReference type="AlphaFoldDB" id="E4XMT6"/>
<feature type="coiled-coil region" evidence="1">
    <location>
        <begin position="138"/>
        <end position="252"/>
    </location>
</feature>
<keyword evidence="4" id="KW-1185">Reference proteome</keyword>
<organism evidence="3">
    <name type="scientific">Oikopleura dioica</name>
    <name type="common">Tunicate</name>
    <dbReference type="NCBI Taxonomy" id="34765"/>
    <lineage>
        <taxon>Eukaryota</taxon>
        <taxon>Metazoa</taxon>
        <taxon>Chordata</taxon>
        <taxon>Tunicata</taxon>
        <taxon>Appendicularia</taxon>
        <taxon>Copelata</taxon>
        <taxon>Oikopleuridae</taxon>
        <taxon>Oikopleura</taxon>
    </lineage>
</organism>
<evidence type="ECO:0000313" key="4">
    <source>
        <dbReference type="Proteomes" id="UP000001307"/>
    </source>
</evidence>
<evidence type="ECO:0008006" key="5">
    <source>
        <dbReference type="Google" id="ProtNLM"/>
    </source>
</evidence>
<feature type="coiled-coil region" evidence="1">
    <location>
        <begin position="303"/>
        <end position="339"/>
    </location>
</feature>
<feature type="compositionally biased region" description="Low complexity" evidence="2">
    <location>
        <begin position="670"/>
        <end position="679"/>
    </location>
</feature>
<feature type="compositionally biased region" description="Basic and acidic residues" evidence="2">
    <location>
        <begin position="443"/>
        <end position="452"/>
    </location>
</feature>
<accession>E4XMT6</accession>
<dbReference type="InParanoid" id="E4XMT6"/>
<keyword evidence="1" id="KW-0175">Coiled coil</keyword>
<reference evidence="3" key="1">
    <citation type="journal article" date="2010" name="Science">
        <title>Plasticity of animal genome architecture unmasked by rapid evolution of a pelagic tunicate.</title>
        <authorList>
            <person name="Denoeud F."/>
            <person name="Henriet S."/>
            <person name="Mungpakdee S."/>
            <person name="Aury J.M."/>
            <person name="Da Silva C."/>
            <person name="Brinkmann H."/>
            <person name="Mikhaleva J."/>
            <person name="Olsen L.C."/>
            <person name="Jubin C."/>
            <person name="Canestro C."/>
            <person name="Bouquet J.M."/>
            <person name="Danks G."/>
            <person name="Poulain J."/>
            <person name="Campsteijn C."/>
            <person name="Adamski M."/>
            <person name="Cross I."/>
            <person name="Yadetie F."/>
            <person name="Muffato M."/>
            <person name="Louis A."/>
            <person name="Butcher S."/>
            <person name="Tsagkogeorga G."/>
            <person name="Konrad A."/>
            <person name="Singh S."/>
            <person name="Jensen M.F."/>
            <person name="Cong E.H."/>
            <person name="Eikeseth-Otteraa H."/>
            <person name="Noel B."/>
            <person name="Anthouard V."/>
            <person name="Porcel B.M."/>
            <person name="Kachouri-Lafond R."/>
            <person name="Nishino A."/>
            <person name="Ugolini M."/>
            <person name="Chourrout P."/>
            <person name="Nishida H."/>
            <person name="Aasland R."/>
            <person name="Huzurbazar S."/>
            <person name="Westhof E."/>
            <person name="Delsuc F."/>
            <person name="Lehrach H."/>
            <person name="Reinhardt R."/>
            <person name="Weissenbach J."/>
            <person name="Roy S.W."/>
            <person name="Artiguenave F."/>
            <person name="Postlethwait J.H."/>
            <person name="Manak J.R."/>
            <person name="Thompson E.M."/>
            <person name="Jaillon O."/>
            <person name="Du Pasquier L."/>
            <person name="Boudinot P."/>
            <person name="Liberles D.A."/>
            <person name="Volff J.N."/>
            <person name="Philippe H."/>
            <person name="Lenhard B."/>
            <person name="Roest Crollius H."/>
            <person name="Wincker P."/>
            <person name="Chourrout D."/>
        </authorList>
    </citation>
    <scope>NUCLEOTIDE SEQUENCE [LARGE SCALE GENOMIC DNA]</scope>
</reference>
<gene>
    <name evidence="3" type="ORF">GSOID_T00015483001</name>
</gene>
<feature type="region of interest" description="Disordered" evidence="2">
    <location>
        <begin position="663"/>
        <end position="686"/>
    </location>
</feature>
<feature type="coiled-coil region" evidence="1">
    <location>
        <begin position="754"/>
        <end position="863"/>
    </location>
</feature>